<dbReference type="Proteomes" id="UP001202328">
    <property type="component" value="Unassembled WGS sequence"/>
</dbReference>
<reference evidence="2" key="1">
    <citation type="submission" date="2022-04" db="EMBL/GenBank/DDBJ databases">
        <title>A functionally conserved STORR gene fusion in Papaver species that diverged 16.8 million years ago.</title>
        <authorList>
            <person name="Catania T."/>
        </authorList>
    </citation>
    <scope>NUCLEOTIDE SEQUENCE</scope>
    <source>
        <strain evidence="2">S-188037</strain>
    </source>
</reference>
<feature type="compositionally biased region" description="Low complexity" evidence="1">
    <location>
        <begin position="288"/>
        <end position="306"/>
    </location>
</feature>
<keyword evidence="3" id="KW-1185">Reference proteome</keyword>
<dbReference type="PANTHER" id="PTHR31949:SF20">
    <property type="entry name" value="OS01G0141900 PROTEIN"/>
    <property type="match status" value="1"/>
</dbReference>
<sequence length="565" mass="61048">MNRSFIRPTQQENQTMRNNFGNNNNTVMIMKKKKDNNEEELALFLEMRKREKDRSNLLNSGGDSLEAQSLGSKLENSPIYKIVSSTRPRKADEFLNSENDKNDYDWLITPPRTPLFPSLEMDSERNAINRLGLGTPKARQTSLKSKLANSQVEIGARGNPAFRQQPPSSPGLHFSGAGTRRPASSGGRLSTASRPATPTRRPTLPSTANPSRPSTPTSRPTLPASKSMALSGRFSNPSARSSTPTSRMTAPPSKSVSRSATPTRRPSATSSLSVPRSMTPTRRPSTPSKVSSVSAPLSRSSSVSKSGPATTRNPVPARGSSPSVKSRPWKLLEMPGFSLEAPPNLRTSLPERPASASRGRPQAPNVRSSVECGSNGRPRRQSCSPSRGRAPNSGIHSYGSSAQAVSQARYNGTDNPNPVLSGTKMVDRAVNMRRPAPPKQDDLRTGNNPVRKSSPSLDGSNFGRSLSGKSLDMAMRHMDIKRSVSGSSLRPKMTNIPASSLYSVRSGPARTRTLSMSDSPITTCSTASSEQSVNNTTFCMYDSELEDDLNSERGGRFYAASLKGR</sequence>
<dbReference type="GO" id="GO:0055028">
    <property type="term" value="C:cortical microtubule"/>
    <property type="evidence" value="ECO:0007669"/>
    <property type="project" value="TreeGrafter"/>
</dbReference>
<organism evidence="2 3">
    <name type="scientific">Papaver atlanticum</name>
    <dbReference type="NCBI Taxonomy" id="357466"/>
    <lineage>
        <taxon>Eukaryota</taxon>
        <taxon>Viridiplantae</taxon>
        <taxon>Streptophyta</taxon>
        <taxon>Embryophyta</taxon>
        <taxon>Tracheophyta</taxon>
        <taxon>Spermatophyta</taxon>
        <taxon>Magnoliopsida</taxon>
        <taxon>Ranunculales</taxon>
        <taxon>Papaveraceae</taxon>
        <taxon>Papaveroideae</taxon>
        <taxon>Papaver</taxon>
    </lineage>
</organism>
<feature type="compositionally biased region" description="Polar residues" evidence="1">
    <location>
        <begin position="445"/>
        <end position="465"/>
    </location>
</feature>
<accession>A0AAD4SG04</accession>
<feature type="compositionally biased region" description="Low complexity" evidence="1">
    <location>
        <begin position="190"/>
        <end position="225"/>
    </location>
</feature>
<feature type="compositionally biased region" description="Polar residues" evidence="1">
    <location>
        <begin position="1"/>
        <end position="17"/>
    </location>
</feature>
<dbReference type="EMBL" id="JAJJMB010010755">
    <property type="protein sequence ID" value="KAI3906591.1"/>
    <property type="molecule type" value="Genomic_DNA"/>
</dbReference>
<feature type="compositionally biased region" description="Polar residues" evidence="1">
    <location>
        <begin position="512"/>
        <end position="531"/>
    </location>
</feature>
<proteinExistence type="predicted"/>
<evidence type="ECO:0000313" key="3">
    <source>
        <dbReference type="Proteomes" id="UP001202328"/>
    </source>
</evidence>
<feature type="region of interest" description="Disordered" evidence="1">
    <location>
        <begin position="158"/>
        <end position="465"/>
    </location>
</feature>
<dbReference type="GO" id="GO:0043622">
    <property type="term" value="P:cortical microtubule organization"/>
    <property type="evidence" value="ECO:0007669"/>
    <property type="project" value="TreeGrafter"/>
</dbReference>
<gene>
    <name evidence="2" type="ORF">MKW98_009499</name>
</gene>
<feature type="compositionally biased region" description="Polar residues" evidence="1">
    <location>
        <begin position="233"/>
        <end position="287"/>
    </location>
</feature>
<protein>
    <submittedName>
        <fullName evidence="2">Uncharacterized protein</fullName>
    </submittedName>
</protein>
<name>A0AAD4SG04_9MAGN</name>
<evidence type="ECO:0000256" key="1">
    <source>
        <dbReference type="SAM" id="MobiDB-lite"/>
    </source>
</evidence>
<feature type="region of interest" description="Disordered" evidence="1">
    <location>
        <begin position="510"/>
        <end position="531"/>
    </location>
</feature>
<dbReference type="PANTHER" id="PTHR31949">
    <property type="entry name" value="GASTRIC MUCIN-LIKE PROTEIN"/>
    <property type="match status" value="1"/>
</dbReference>
<evidence type="ECO:0000313" key="2">
    <source>
        <dbReference type="EMBL" id="KAI3906591.1"/>
    </source>
</evidence>
<feature type="compositionally biased region" description="Polar residues" evidence="1">
    <location>
        <begin position="394"/>
        <end position="420"/>
    </location>
</feature>
<feature type="region of interest" description="Disordered" evidence="1">
    <location>
        <begin position="1"/>
        <end position="24"/>
    </location>
</feature>
<comment type="caution">
    <text evidence="2">The sequence shown here is derived from an EMBL/GenBank/DDBJ whole genome shotgun (WGS) entry which is preliminary data.</text>
</comment>
<dbReference type="AlphaFoldDB" id="A0AAD4SG04"/>